<evidence type="ECO:0000313" key="3">
    <source>
        <dbReference type="EMBL" id="QQD18418.1"/>
    </source>
</evidence>
<dbReference type="NCBIfam" id="TIGR00251">
    <property type="entry name" value="DUF167 family protein"/>
    <property type="match status" value="1"/>
</dbReference>
<gene>
    <name evidence="3" type="ORF">I6N98_00640</name>
</gene>
<dbReference type="SMART" id="SM01152">
    <property type="entry name" value="DUF167"/>
    <property type="match status" value="1"/>
</dbReference>
<proteinExistence type="inferred from homology"/>
<name>A0A7T4R102_9GAMM</name>
<dbReference type="SUPFAM" id="SSF69786">
    <property type="entry name" value="YggU-like"/>
    <property type="match status" value="1"/>
</dbReference>
<dbReference type="RefSeq" id="WP_198569912.1">
    <property type="nucleotide sequence ID" value="NZ_CP066167.1"/>
</dbReference>
<dbReference type="PANTHER" id="PTHR13420">
    <property type="entry name" value="UPF0235 PROTEIN C15ORF40"/>
    <property type="match status" value="1"/>
</dbReference>
<keyword evidence="4" id="KW-1185">Reference proteome</keyword>
<dbReference type="Proteomes" id="UP000596063">
    <property type="component" value="Chromosome"/>
</dbReference>
<dbReference type="InterPro" id="IPR036591">
    <property type="entry name" value="YggU-like_sf"/>
</dbReference>
<dbReference type="GO" id="GO:0005737">
    <property type="term" value="C:cytoplasm"/>
    <property type="evidence" value="ECO:0007669"/>
    <property type="project" value="TreeGrafter"/>
</dbReference>
<reference evidence="3 4" key="1">
    <citation type="submission" date="2020-12" db="EMBL/GenBank/DDBJ databases">
        <authorList>
            <person name="Shan Y."/>
        </authorList>
    </citation>
    <scope>NUCLEOTIDE SEQUENCE [LARGE SCALE GENOMIC DNA]</scope>
    <source>
        <strain evidence="4">csc3.9</strain>
    </source>
</reference>
<dbReference type="InterPro" id="IPR003746">
    <property type="entry name" value="DUF167"/>
</dbReference>
<dbReference type="HAMAP" id="MF_00634">
    <property type="entry name" value="UPF0235"/>
    <property type="match status" value="1"/>
</dbReference>
<dbReference type="Pfam" id="PF02594">
    <property type="entry name" value="DUF167"/>
    <property type="match status" value="1"/>
</dbReference>
<comment type="similarity">
    <text evidence="1 2">Belongs to the UPF0235 family.</text>
</comment>
<accession>A0A7T4R102</accession>
<protein>
    <recommendedName>
        <fullName evidence="2">UPF0235 protein I6N98_00640</fullName>
    </recommendedName>
</protein>
<organism evidence="3 4">
    <name type="scientific">Spongiibacter nanhainus</name>
    <dbReference type="NCBI Taxonomy" id="2794344"/>
    <lineage>
        <taxon>Bacteria</taxon>
        <taxon>Pseudomonadati</taxon>
        <taxon>Pseudomonadota</taxon>
        <taxon>Gammaproteobacteria</taxon>
        <taxon>Cellvibrionales</taxon>
        <taxon>Spongiibacteraceae</taxon>
        <taxon>Spongiibacter</taxon>
    </lineage>
</organism>
<dbReference type="PANTHER" id="PTHR13420:SF7">
    <property type="entry name" value="UPF0235 PROTEIN C15ORF40"/>
    <property type="match status" value="1"/>
</dbReference>
<evidence type="ECO:0000256" key="1">
    <source>
        <dbReference type="ARBA" id="ARBA00010364"/>
    </source>
</evidence>
<evidence type="ECO:0000256" key="2">
    <source>
        <dbReference type="HAMAP-Rule" id="MF_00634"/>
    </source>
</evidence>
<dbReference type="KEGG" id="snan:I6N98_00640"/>
<dbReference type="AlphaFoldDB" id="A0A7T4R102"/>
<dbReference type="EMBL" id="CP066167">
    <property type="protein sequence ID" value="QQD18418.1"/>
    <property type="molecule type" value="Genomic_DNA"/>
</dbReference>
<sequence length="103" mass="11231">MNKHYRWQGEDLKLFCYIQPGASREEFAGLHGERLKIRIAAAATEGRANKQLQQFLAKACGVKKQAVEITSGAQSRQKTLTIRAPVKLPAALQLDAAGPATAQ</sequence>
<evidence type="ECO:0000313" key="4">
    <source>
        <dbReference type="Proteomes" id="UP000596063"/>
    </source>
</evidence>
<dbReference type="Gene3D" id="3.30.1200.10">
    <property type="entry name" value="YggU-like"/>
    <property type="match status" value="1"/>
</dbReference>